<dbReference type="FunFam" id="3.90.550.50:FF:000006">
    <property type="entry name" value="Fringe-related protein-like"/>
    <property type="match status" value="1"/>
</dbReference>
<dbReference type="InterPro" id="IPR006740">
    <property type="entry name" value="DUF604"/>
</dbReference>
<accession>A0A834GQD6</accession>
<dbReference type="PANTHER" id="PTHR10811">
    <property type="entry name" value="FRINGE-RELATED"/>
    <property type="match status" value="1"/>
</dbReference>
<evidence type="ECO:0000256" key="1">
    <source>
        <dbReference type="SAM" id="Phobius"/>
    </source>
</evidence>
<evidence type="ECO:0000313" key="2">
    <source>
        <dbReference type="EMBL" id="KAF7140184.1"/>
    </source>
</evidence>
<dbReference type="OrthoDB" id="421979at2759"/>
<evidence type="ECO:0000313" key="3">
    <source>
        <dbReference type="Proteomes" id="UP000626092"/>
    </source>
</evidence>
<keyword evidence="1" id="KW-1133">Transmembrane helix</keyword>
<dbReference type="EMBL" id="WJXA01000006">
    <property type="protein sequence ID" value="KAF7140184.1"/>
    <property type="molecule type" value="Genomic_DNA"/>
</dbReference>
<dbReference type="Proteomes" id="UP000626092">
    <property type="component" value="Unassembled WGS sequence"/>
</dbReference>
<dbReference type="Pfam" id="PF04646">
    <property type="entry name" value="DUF604"/>
    <property type="match status" value="1"/>
</dbReference>
<name>A0A834GQD6_RHOSS</name>
<keyword evidence="3" id="KW-1185">Reference proteome</keyword>
<gene>
    <name evidence="2" type="ORF">RHSIM_Rhsim06G0157500</name>
</gene>
<proteinExistence type="predicted"/>
<organism evidence="2 3">
    <name type="scientific">Rhododendron simsii</name>
    <name type="common">Sims's rhododendron</name>
    <dbReference type="NCBI Taxonomy" id="118357"/>
    <lineage>
        <taxon>Eukaryota</taxon>
        <taxon>Viridiplantae</taxon>
        <taxon>Streptophyta</taxon>
        <taxon>Embryophyta</taxon>
        <taxon>Tracheophyta</taxon>
        <taxon>Spermatophyta</taxon>
        <taxon>Magnoliopsida</taxon>
        <taxon>eudicotyledons</taxon>
        <taxon>Gunneridae</taxon>
        <taxon>Pentapetalae</taxon>
        <taxon>asterids</taxon>
        <taxon>Ericales</taxon>
        <taxon>Ericaceae</taxon>
        <taxon>Ericoideae</taxon>
        <taxon>Rhodoreae</taxon>
        <taxon>Rhododendron</taxon>
    </lineage>
</organism>
<dbReference type="Gene3D" id="3.90.550.50">
    <property type="match status" value="1"/>
</dbReference>
<sequence length="481" mass="54353">MQLLPLLSPKTPNSSSRLINFILISSSLCVIYLFLSLVLLHTSNMVSLTSPRAVSSEPTSIDHVVFGIASNGNSWPKRKEYVKLWWTPNRMRGCVFLDNMPPNAAPDNDSDSSCLPPIRVSENTTRFRYTYRGGLRSAIRVARVVSETVALNHSDVRWFVFGDDDTVFFAENLVKTLSKYDHELWHYIGTNSEIVVQNMFFSFDMAFGGAGFAISYPLAKVLAKVFDSCLERYPHLYGSDGRVHACIAELGIGLTHEPGFHQMDVRGNIFGLLAAHPNTPLISLHHLDHTDPIFPNMTTTNALNHLLQASKLDPHRLLQQTVCYDRWFSWTVSVSWGYAVQVFATNVFLPDMIRTEQTFGPWKRGHALAESFRFDTRARHPDPCRRPVVFYFDGASWGGDGVGVVESRYRRMTVENCSFDASTSPRKLEEVRVVSRKLELGVKQLQAPRRQCCDLLPSTAGKVMEIAIRECGEEELIYMHP</sequence>
<feature type="transmembrane region" description="Helical" evidence="1">
    <location>
        <begin position="21"/>
        <end position="40"/>
    </location>
</feature>
<protein>
    <submittedName>
        <fullName evidence="2">Uncharacterized protein</fullName>
    </submittedName>
</protein>
<comment type="caution">
    <text evidence="2">The sequence shown here is derived from an EMBL/GenBank/DDBJ whole genome shotgun (WGS) entry which is preliminary data.</text>
</comment>
<keyword evidence="1" id="KW-0472">Membrane</keyword>
<keyword evidence="1" id="KW-0812">Transmembrane</keyword>
<reference evidence="2" key="1">
    <citation type="submission" date="2019-11" db="EMBL/GenBank/DDBJ databases">
        <authorList>
            <person name="Liu Y."/>
            <person name="Hou J."/>
            <person name="Li T.-Q."/>
            <person name="Guan C.-H."/>
            <person name="Wu X."/>
            <person name="Wu H.-Z."/>
            <person name="Ling F."/>
            <person name="Zhang R."/>
            <person name="Shi X.-G."/>
            <person name="Ren J.-P."/>
            <person name="Chen E.-F."/>
            <person name="Sun J.-M."/>
        </authorList>
    </citation>
    <scope>NUCLEOTIDE SEQUENCE</scope>
    <source>
        <strain evidence="2">Adult_tree_wgs_1</strain>
        <tissue evidence="2">Leaves</tissue>
    </source>
</reference>
<dbReference type="AlphaFoldDB" id="A0A834GQD6"/>